<feature type="domain" description="N-acetyltransferase" evidence="2">
    <location>
        <begin position="25"/>
        <end position="173"/>
    </location>
</feature>
<dbReference type="GO" id="GO:0006048">
    <property type="term" value="P:UDP-N-acetylglucosamine biosynthetic process"/>
    <property type="evidence" value="ECO:0007669"/>
    <property type="project" value="UniProtKB-UniRule"/>
</dbReference>
<reference evidence="3 4" key="1">
    <citation type="journal article" date="2014" name="Genome Biol. Evol.">
        <title>Comparative genomics and transcriptomics analyses reveal divergent lifestyle features of nematode endoparasitic fungus Hirsutella minnesotensis.</title>
        <authorList>
            <person name="Lai Y."/>
            <person name="Liu K."/>
            <person name="Zhang X."/>
            <person name="Zhang X."/>
            <person name="Li K."/>
            <person name="Wang N."/>
            <person name="Shu C."/>
            <person name="Wu Y."/>
            <person name="Wang C."/>
            <person name="Bushley K.E."/>
            <person name="Xiang M."/>
            <person name="Liu X."/>
        </authorList>
    </citation>
    <scope>NUCLEOTIDE SEQUENCE [LARGE SCALE GENOMIC DNA]</scope>
    <source>
        <strain evidence="3 4">3608</strain>
    </source>
</reference>
<keyword evidence="1" id="KW-0012">Acyltransferase</keyword>
<evidence type="ECO:0000259" key="2">
    <source>
        <dbReference type="PROSITE" id="PS51186"/>
    </source>
</evidence>
<proteinExistence type="inferred from homology"/>
<dbReference type="EC" id="2.3.1.4" evidence="1"/>
<gene>
    <name evidence="3" type="ORF">HIM_07251</name>
</gene>
<evidence type="ECO:0000256" key="1">
    <source>
        <dbReference type="RuleBase" id="RU365086"/>
    </source>
</evidence>
<comment type="similarity">
    <text evidence="1">Belongs to the acetyltransferase family. GNA1 subfamily.</text>
</comment>
<sequence>MAASSPFFPASLISSDAVAALPDGFVLRPLEKTDYAKGFLECLRDLTWMGNLTVDEFNERYDEMDTNGKGPYYYLVIEHQGRIVGTGVVMVEKKFIQNRSTVGHVEEICIAKAHQGTGLGLAMLRGLDSVARAVGCNKSILNCSPHNEAFYVKCGYTRGGTEMEHEFDKGSGQ</sequence>
<dbReference type="Gene3D" id="3.40.630.30">
    <property type="match status" value="1"/>
</dbReference>
<comment type="pathway">
    <text evidence="1">Nucleotide-sugar biosynthesis; UDP-N-acetyl-alpha-D-glucosamine biosynthesis; N-acetyl-alpha-D-glucosamine 1-phosphate from alpha-D-glucosamine 6-phosphate (route I): step 1/2.</text>
</comment>
<dbReference type="CDD" id="cd04301">
    <property type="entry name" value="NAT_SF"/>
    <property type="match status" value="1"/>
</dbReference>
<protein>
    <recommendedName>
        <fullName evidence="1">Glucosamine 6-phosphate N-acetyltransferase</fullName>
        <ecNumber evidence="1">2.3.1.4</ecNumber>
    </recommendedName>
</protein>
<dbReference type="PANTHER" id="PTHR13355:SF11">
    <property type="entry name" value="GLUCOSAMINE 6-PHOSPHATE N-ACETYLTRANSFERASE"/>
    <property type="match status" value="1"/>
</dbReference>
<dbReference type="PANTHER" id="PTHR13355">
    <property type="entry name" value="GLUCOSAMINE 6-PHOSPHATE N-ACETYLTRANSFERASE"/>
    <property type="match status" value="1"/>
</dbReference>
<dbReference type="PROSITE" id="PS51186">
    <property type="entry name" value="GNAT"/>
    <property type="match status" value="1"/>
</dbReference>
<keyword evidence="4" id="KW-1185">Reference proteome</keyword>
<dbReference type="SUPFAM" id="SSF55729">
    <property type="entry name" value="Acyl-CoA N-acyltransferases (Nat)"/>
    <property type="match status" value="1"/>
</dbReference>
<dbReference type="InterPro" id="IPR039143">
    <property type="entry name" value="GNPNAT1-like"/>
</dbReference>
<evidence type="ECO:0000313" key="4">
    <source>
        <dbReference type="Proteomes" id="UP000054481"/>
    </source>
</evidence>
<dbReference type="Proteomes" id="UP000054481">
    <property type="component" value="Unassembled WGS sequence"/>
</dbReference>
<organism evidence="3 4">
    <name type="scientific">Hirsutella minnesotensis 3608</name>
    <dbReference type="NCBI Taxonomy" id="1043627"/>
    <lineage>
        <taxon>Eukaryota</taxon>
        <taxon>Fungi</taxon>
        <taxon>Dikarya</taxon>
        <taxon>Ascomycota</taxon>
        <taxon>Pezizomycotina</taxon>
        <taxon>Sordariomycetes</taxon>
        <taxon>Hypocreomycetidae</taxon>
        <taxon>Hypocreales</taxon>
        <taxon>Ophiocordycipitaceae</taxon>
        <taxon>Hirsutella</taxon>
    </lineage>
</organism>
<dbReference type="Pfam" id="PF00583">
    <property type="entry name" value="Acetyltransf_1"/>
    <property type="match status" value="1"/>
</dbReference>
<dbReference type="InterPro" id="IPR000182">
    <property type="entry name" value="GNAT_dom"/>
</dbReference>
<keyword evidence="1" id="KW-0808">Transferase</keyword>
<dbReference type="OrthoDB" id="10039976at2759"/>
<dbReference type="UniPathway" id="UPA00113">
    <property type="reaction ID" value="UER00529"/>
</dbReference>
<accession>A0A0F7ZZ20</accession>
<dbReference type="AlphaFoldDB" id="A0A0F7ZZ20"/>
<dbReference type="EMBL" id="KQ030535">
    <property type="protein sequence ID" value="KJZ73457.1"/>
    <property type="molecule type" value="Genomic_DNA"/>
</dbReference>
<comment type="catalytic activity">
    <reaction evidence="1">
        <text>D-glucosamine 6-phosphate + acetyl-CoA = N-acetyl-D-glucosamine 6-phosphate + CoA + H(+)</text>
        <dbReference type="Rhea" id="RHEA:10292"/>
        <dbReference type="ChEBI" id="CHEBI:15378"/>
        <dbReference type="ChEBI" id="CHEBI:57287"/>
        <dbReference type="ChEBI" id="CHEBI:57288"/>
        <dbReference type="ChEBI" id="CHEBI:57513"/>
        <dbReference type="ChEBI" id="CHEBI:58725"/>
        <dbReference type="EC" id="2.3.1.4"/>
    </reaction>
</comment>
<dbReference type="GO" id="GO:0004343">
    <property type="term" value="F:glucosamine 6-phosphate N-acetyltransferase activity"/>
    <property type="evidence" value="ECO:0007669"/>
    <property type="project" value="UniProtKB-UniRule"/>
</dbReference>
<evidence type="ECO:0000313" key="3">
    <source>
        <dbReference type="EMBL" id="KJZ73457.1"/>
    </source>
</evidence>
<dbReference type="InterPro" id="IPR016181">
    <property type="entry name" value="Acyl_CoA_acyltransferase"/>
</dbReference>
<name>A0A0F7ZZ20_9HYPO</name>